<keyword evidence="1" id="KW-0472">Membrane</keyword>
<keyword evidence="1" id="KW-0812">Transmembrane</keyword>
<keyword evidence="1" id="KW-1133">Transmembrane helix</keyword>
<dbReference type="EMBL" id="MHTM01000029">
    <property type="protein sequence ID" value="OHA61844.1"/>
    <property type="molecule type" value="Genomic_DNA"/>
</dbReference>
<reference evidence="2 3" key="1">
    <citation type="journal article" date="2016" name="Nat. Commun.">
        <title>Thousands of microbial genomes shed light on interconnected biogeochemical processes in an aquifer system.</title>
        <authorList>
            <person name="Anantharaman K."/>
            <person name="Brown C.T."/>
            <person name="Hug L.A."/>
            <person name="Sharon I."/>
            <person name="Castelle C.J."/>
            <person name="Probst A.J."/>
            <person name="Thomas B.C."/>
            <person name="Singh A."/>
            <person name="Wilkins M.J."/>
            <person name="Karaoz U."/>
            <person name="Brodie E.L."/>
            <person name="Williams K.H."/>
            <person name="Hubbard S.S."/>
            <person name="Banfield J.F."/>
        </authorList>
    </citation>
    <scope>NUCLEOTIDE SEQUENCE [LARGE SCALE GENOMIC DNA]</scope>
</reference>
<dbReference type="Proteomes" id="UP000177140">
    <property type="component" value="Unassembled WGS sequence"/>
</dbReference>
<accession>A0A1G2QME7</accession>
<name>A0A1G2QME7_9BACT</name>
<dbReference type="InterPro" id="IPR045584">
    <property type="entry name" value="Pilin-like"/>
</dbReference>
<evidence type="ECO:0000313" key="2">
    <source>
        <dbReference type="EMBL" id="OHA61844.1"/>
    </source>
</evidence>
<evidence type="ECO:0000256" key="1">
    <source>
        <dbReference type="SAM" id="Phobius"/>
    </source>
</evidence>
<dbReference type="InterPro" id="IPR012902">
    <property type="entry name" value="N_methyl_site"/>
</dbReference>
<dbReference type="Pfam" id="PF07963">
    <property type="entry name" value="N_methyl"/>
    <property type="match status" value="1"/>
</dbReference>
<sequence>MFIKSKKQGGFTRSLRNSLAPAVFTNRHSNRQITMLSEIFSNYSIWHKKPRLFSSAGFTLIEVVIVLAILAIIGGAIFTFQRDIFFNSSVIQSGAIAENNLQNVLRQFIGEARGVRPATTGAYAIDTAATSTFIFYSDIDSDNQPERVRYFLADGNFKRGVVNPTGSPAIYDLSEEKIKTIATDVINGPIDIFSYFGQDFNGSGDPLAQPVDVAKIRLVKINIGFDPNPARPFQPMWISSVVMLRNLKHAL</sequence>
<comment type="caution">
    <text evidence="2">The sequence shown here is derived from an EMBL/GenBank/DDBJ whole genome shotgun (WGS) entry which is preliminary data.</text>
</comment>
<proteinExistence type="predicted"/>
<dbReference type="SUPFAM" id="SSF54523">
    <property type="entry name" value="Pili subunits"/>
    <property type="match status" value="1"/>
</dbReference>
<evidence type="ECO:0000313" key="3">
    <source>
        <dbReference type="Proteomes" id="UP000177140"/>
    </source>
</evidence>
<evidence type="ECO:0008006" key="4">
    <source>
        <dbReference type="Google" id="ProtNLM"/>
    </source>
</evidence>
<feature type="transmembrane region" description="Helical" evidence="1">
    <location>
        <begin position="58"/>
        <end position="80"/>
    </location>
</feature>
<dbReference type="AlphaFoldDB" id="A0A1G2QME7"/>
<dbReference type="NCBIfam" id="TIGR02532">
    <property type="entry name" value="IV_pilin_GFxxxE"/>
    <property type="match status" value="1"/>
</dbReference>
<dbReference type="PROSITE" id="PS00409">
    <property type="entry name" value="PROKAR_NTER_METHYL"/>
    <property type="match status" value="1"/>
</dbReference>
<gene>
    <name evidence="2" type="ORF">A2556_02060</name>
</gene>
<organism evidence="2 3">
    <name type="scientific">Candidatus Vogelbacteria bacterium RIFOXYD2_FULL_44_9</name>
    <dbReference type="NCBI Taxonomy" id="1802441"/>
    <lineage>
        <taxon>Bacteria</taxon>
        <taxon>Candidatus Vogeliibacteriota</taxon>
    </lineage>
</organism>
<protein>
    <recommendedName>
        <fullName evidence="4">Prepilin-type N-terminal cleavage/methylation domain-containing protein</fullName>
    </recommendedName>
</protein>